<dbReference type="RefSeq" id="WP_105934156.1">
    <property type="nucleotide sequence ID" value="NZ_PVNP01000074.1"/>
</dbReference>
<evidence type="ECO:0000256" key="4">
    <source>
        <dbReference type="ARBA" id="ARBA00022679"/>
    </source>
</evidence>
<dbReference type="SUPFAM" id="SSF47384">
    <property type="entry name" value="Homodimeric domain of signal transducing histidine kinase"/>
    <property type="match status" value="1"/>
</dbReference>
<dbReference type="EMBL" id="PVNP01000074">
    <property type="protein sequence ID" value="PRO74046.1"/>
    <property type="molecule type" value="Genomic_DNA"/>
</dbReference>
<comment type="caution">
    <text evidence="10">The sequence shown here is derived from an EMBL/GenBank/DDBJ whole genome shotgun (WGS) entry which is preliminary data.</text>
</comment>
<dbReference type="InterPro" id="IPR001789">
    <property type="entry name" value="Sig_transdc_resp-reg_receiver"/>
</dbReference>
<dbReference type="SMART" id="SM00388">
    <property type="entry name" value="HisKA"/>
    <property type="match status" value="1"/>
</dbReference>
<feature type="modified residue" description="4-aspartylphosphate" evidence="7">
    <location>
        <position position="58"/>
    </location>
</feature>
<dbReference type="PRINTS" id="PR00344">
    <property type="entry name" value="BCTRLSENSOR"/>
</dbReference>
<evidence type="ECO:0000256" key="3">
    <source>
        <dbReference type="ARBA" id="ARBA00022553"/>
    </source>
</evidence>
<dbReference type="GO" id="GO:0005886">
    <property type="term" value="C:plasma membrane"/>
    <property type="evidence" value="ECO:0007669"/>
    <property type="project" value="TreeGrafter"/>
</dbReference>
<sequence length="652" mass="71916">MTDHVRILLVEDDEDDYFLTADSLSQCKSPMFELVWAQTGEEAIEHLQTDTFDLCLLDYLLGQENAMDVLEKLKGLSVTIPVVVLTGQADSIVDDRVMRAGAEDFLTKAEVDTPRFMRTIRYALVRREIETERLERHRIEQQNKAKDKFLAHLGHELRTPLASILGYTELLLDSPGNERINAELSTIFNNSKHLLSLLNDLLDMSRIMANKLELVPQPLNLNGFLTDLYSLMVMQASEKGLVLTVSANSLIPEYIKVDPTRLRQILINLVNNAIKFTDTGEVAINVEFDKGNGRVCFAVKDTGIGMPADKLETIFKPFEQIEDLIHANHGGAGLGLAISNELVSRMGGQINVESTQGEGSRFWFCIKAEGSTEQNLIRLDLDAPERPPAQFKINQHLDGRVLIVDDLREIRRLTGRLVSMSQAQVTFAQNGADALEKIRSAEHNGQPFHLVLMDIHMPVMNGIDCLKAMRSSGIQTPVVAVTAASRKGLRESLLAEGFDNVIAKPIDRKDLSEVLSTFLLPATQPSDPKETGTAEQKSSLLIVEDDEDAAELMCLLLNSIGYEADIALNGQQALEKVANAPSHYAHVLMDLHLPDTDGYELTTAIAEIAPSLTVTIISGAEPDKARLEGLPIAQVLLKPVSKADLAVLNFCG</sequence>
<evidence type="ECO:0000256" key="1">
    <source>
        <dbReference type="ARBA" id="ARBA00000085"/>
    </source>
</evidence>
<dbReference type="CDD" id="cd00156">
    <property type="entry name" value="REC"/>
    <property type="match status" value="1"/>
</dbReference>
<dbReference type="InterPro" id="IPR036890">
    <property type="entry name" value="HATPase_C_sf"/>
</dbReference>
<dbReference type="InterPro" id="IPR036097">
    <property type="entry name" value="HisK_dim/P_sf"/>
</dbReference>
<feature type="domain" description="Response regulatory" evidence="9">
    <location>
        <begin position="400"/>
        <end position="519"/>
    </location>
</feature>
<feature type="domain" description="Response regulatory" evidence="9">
    <location>
        <begin position="6"/>
        <end position="123"/>
    </location>
</feature>
<dbReference type="PANTHER" id="PTHR43047">
    <property type="entry name" value="TWO-COMPONENT HISTIDINE PROTEIN KINASE"/>
    <property type="match status" value="1"/>
</dbReference>
<dbReference type="SUPFAM" id="SSF52172">
    <property type="entry name" value="CheY-like"/>
    <property type="match status" value="3"/>
</dbReference>
<keyword evidence="6" id="KW-0902">Two-component regulatory system</keyword>
<dbReference type="SUPFAM" id="SSF55874">
    <property type="entry name" value="ATPase domain of HSP90 chaperone/DNA topoisomerase II/histidine kinase"/>
    <property type="match status" value="1"/>
</dbReference>
<dbReference type="OrthoDB" id="9810730at2"/>
<dbReference type="InterPro" id="IPR005467">
    <property type="entry name" value="His_kinase_dom"/>
</dbReference>
<evidence type="ECO:0000256" key="6">
    <source>
        <dbReference type="ARBA" id="ARBA00023012"/>
    </source>
</evidence>
<keyword evidence="4" id="KW-0808">Transferase</keyword>
<dbReference type="GO" id="GO:0000155">
    <property type="term" value="F:phosphorelay sensor kinase activity"/>
    <property type="evidence" value="ECO:0007669"/>
    <property type="project" value="InterPro"/>
</dbReference>
<dbReference type="Pfam" id="PF00512">
    <property type="entry name" value="HisKA"/>
    <property type="match status" value="1"/>
</dbReference>
<evidence type="ECO:0000313" key="10">
    <source>
        <dbReference type="EMBL" id="PRO74046.1"/>
    </source>
</evidence>
<dbReference type="AlphaFoldDB" id="A0A2S9VC87"/>
<dbReference type="FunFam" id="3.30.565.10:FF:000010">
    <property type="entry name" value="Sensor histidine kinase RcsC"/>
    <property type="match status" value="1"/>
</dbReference>
<dbReference type="GO" id="GO:0009927">
    <property type="term" value="F:histidine phosphotransfer kinase activity"/>
    <property type="evidence" value="ECO:0007669"/>
    <property type="project" value="TreeGrafter"/>
</dbReference>
<dbReference type="Pfam" id="PF00072">
    <property type="entry name" value="Response_reg"/>
    <property type="match status" value="3"/>
</dbReference>
<dbReference type="Proteomes" id="UP000238949">
    <property type="component" value="Unassembled WGS sequence"/>
</dbReference>
<dbReference type="SMART" id="SM00448">
    <property type="entry name" value="REC"/>
    <property type="match status" value="3"/>
</dbReference>
<feature type="domain" description="Histidine kinase" evidence="8">
    <location>
        <begin position="152"/>
        <end position="370"/>
    </location>
</feature>
<protein>
    <recommendedName>
        <fullName evidence="2">histidine kinase</fullName>
        <ecNumber evidence="2">2.7.13.3</ecNumber>
    </recommendedName>
</protein>
<dbReference type="PROSITE" id="PS50110">
    <property type="entry name" value="RESPONSE_REGULATORY"/>
    <property type="match status" value="3"/>
</dbReference>
<evidence type="ECO:0000256" key="5">
    <source>
        <dbReference type="ARBA" id="ARBA00022777"/>
    </source>
</evidence>
<keyword evidence="5 10" id="KW-0418">Kinase</keyword>
<dbReference type="Gene3D" id="1.10.287.130">
    <property type="match status" value="1"/>
</dbReference>
<dbReference type="InterPro" id="IPR011006">
    <property type="entry name" value="CheY-like_superfamily"/>
</dbReference>
<dbReference type="InterPro" id="IPR003594">
    <property type="entry name" value="HATPase_dom"/>
</dbReference>
<accession>A0A2S9VC87</accession>
<organism evidence="10 11">
    <name type="scientific">Alteromonas alba</name>
    <dbReference type="NCBI Taxonomy" id="2079529"/>
    <lineage>
        <taxon>Bacteria</taxon>
        <taxon>Pseudomonadati</taxon>
        <taxon>Pseudomonadota</taxon>
        <taxon>Gammaproteobacteria</taxon>
        <taxon>Alteromonadales</taxon>
        <taxon>Alteromonadaceae</taxon>
        <taxon>Alteromonas/Salinimonas group</taxon>
        <taxon>Alteromonas</taxon>
    </lineage>
</organism>
<dbReference type="Gene3D" id="3.40.50.2300">
    <property type="match status" value="3"/>
</dbReference>
<keyword evidence="3 7" id="KW-0597">Phosphoprotein</keyword>
<dbReference type="PANTHER" id="PTHR43047:SF72">
    <property type="entry name" value="OSMOSENSING HISTIDINE PROTEIN KINASE SLN1"/>
    <property type="match status" value="1"/>
</dbReference>
<dbReference type="CDD" id="cd00082">
    <property type="entry name" value="HisKA"/>
    <property type="match status" value="1"/>
</dbReference>
<comment type="catalytic activity">
    <reaction evidence="1">
        <text>ATP + protein L-histidine = ADP + protein N-phospho-L-histidine.</text>
        <dbReference type="EC" id="2.7.13.3"/>
    </reaction>
</comment>
<dbReference type="SMART" id="SM00387">
    <property type="entry name" value="HATPase_c"/>
    <property type="match status" value="1"/>
</dbReference>
<feature type="modified residue" description="4-aspartylphosphate" evidence="7">
    <location>
        <position position="590"/>
    </location>
</feature>
<evidence type="ECO:0000259" key="8">
    <source>
        <dbReference type="PROSITE" id="PS50109"/>
    </source>
</evidence>
<dbReference type="Gene3D" id="3.30.565.10">
    <property type="entry name" value="Histidine kinase-like ATPase, C-terminal domain"/>
    <property type="match status" value="1"/>
</dbReference>
<evidence type="ECO:0000256" key="2">
    <source>
        <dbReference type="ARBA" id="ARBA00012438"/>
    </source>
</evidence>
<keyword evidence="11" id="KW-1185">Reference proteome</keyword>
<dbReference type="CDD" id="cd17546">
    <property type="entry name" value="REC_hyHK_CKI1_RcsC-like"/>
    <property type="match status" value="2"/>
</dbReference>
<feature type="modified residue" description="4-aspartylphosphate" evidence="7">
    <location>
        <position position="454"/>
    </location>
</feature>
<name>A0A2S9VC87_9ALTE</name>
<proteinExistence type="predicted"/>
<reference evidence="11" key="1">
    <citation type="journal article" date="2020" name="Int. J. Syst. Evol. Microbiol.">
        <title>Alteromonas alba sp. nov., a marine bacterium isolated from the seawater of the West Pacific Ocean.</title>
        <authorList>
            <person name="Sun C."/>
            <person name="Wu Y.-H."/>
            <person name="Xamxidin M."/>
            <person name="Cheng H."/>
            <person name="Xu X.-W."/>
        </authorList>
    </citation>
    <scope>NUCLEOTIDE SEQUENCE [LARGE SCALE GENOMIC DNA]</scope>
    <source>
        <strain evidence="11">190</strain>
    </source>
</reference>
<gene>
    <name evidence="10" type="ORF">C6Y40_08185</name>
</gene>
<dbReference type="InterPro" id="IPR003661">
    <property type="entry name" value="HisK_dim/P_dom"/>
</dbReference>
<dbReference type="PROSITE" id="PS50109">
    <property type="entry name" value="HIS_KIN"/>
    <property type="match status" value="1"/>
</dbReference>
<evidence type="ECO:0000313" key="11">
    <source>
        <dbReference type="Proteomes" id="UP000238949"/>
    </source>
</evidence>
<evidence type="ECO:0000256" key="7">
    <source>
        <dbReference type="PROSITE-ProRule" id="PRU00169"/>
    </source>
</evidence>
<dbReference type="CDD" id="cd16922">
    <property type="entry name" value="HATPase_EvgS-ArcB-TorS-like"/>
    <property type="match status" value="1"/>
</dbReference>
<dbReference type="Pfam" id="PF02518">
    <property type="entry name" value="HATPase_c"/>
    <property type="match status" value="1"/>
</dbReference>
<feature type="domain" description="Response regulatory" evidence="9">
    <location>
        <begin position="539"/>
        <end position="652"/>
    </location>
</feature>
<dbReference type="InterPro" id="IPR004358">
    <property type="entry name" value="Sig_transdc_His_kin-like_C"/>
</dbReference>
<evidence type="ECO:0000259" key="9">
    <source>
        <dbReference type="PROSITE" id="PS50110"/>
    </source>
</evidence>
<dbReference type="EC" id="2.7.13.3" evidence="2"/>